<name>A0ACB9TSB6_HOLOL</name>
<sequence>MAGESIWSFDELRAAEENQIAEIPSDVESLADDYLSGDEDDINKVDLSLQNRMASDVLPQAVELDSDDEPLTRLAQREATSVHTFSPVVWSKHNFYEEPHPFATPNEVNMDESIERPVDVFLCLFPNDLLDSIVYNTNLYATQKKTQIKELECFSQLLVKKSSCFSGRIC</sequence>
<proteinExistence type="predicted"/>
<gene>
    <name evidence="1" type="ORF">MML48_1g10976</name>
</gene>
<protein>
    <submittedName>
        <fullName evidence="1">Transposase is4</fullName>
    </submittedName>
</protein>
<evidence type="ECO:0000313" key="1">
    <source>
        <dbReference type="EMBL" id="KAI4469762.1"/>
    </source>
</evidence>
<dbReference type="EMBL" id="CM043015">
    <property type="protein sequence ID" value="KAI4469762.1"/>
    <property type="molecule type" value="Genomic_DNA"/>
</dbReference>
<reference evidence="1" key="1">
    <citation type="submission" date="2022-04" db="EMBL/GenBank/DDBJ databases">
        <title>Chromosome-scale genome assembly of Holotrichia oblita Faldermann.</title>
        <authorList>
            <person name="Rongchong L."/>
        </authorList>
    </citation>
    <scope>NUCLEOTIDE SEQUENCE</scope>
    <source>
        <strain evidence="1">81SQS9</strain>
    </source>
</reference>
<keyword evidence="2" id="KW-1185">Reference proteome</keyword>
<organism evidence="1 2">
    <name type="scientific">Holotrichia oblita</name>
    <name type="common">Chafer beetle</name>
    <dbReference type="NCBI Taxonomy" id="644536"/>
    <lineage>
        <taxon>Eukaryota</taxon>
        <taxon>Metazoa</taxon>
        <taxon>Ecdysozoa</taxon>
        <taxon>Arthropoda</taxon>
        <taxon>Hexapoda</taxon>
        <taxon>Insecta</taxon>
        <taxon>Pterygota</taxon>
        <taxon>Neoptera</taxon>
        <taxon>Endopterygota</taxon>
        <taxon>Coleoptera</taxon>
        <taxon>Polyphaga</taxon>
        <taxon>Scarabaeiformia</taxon>
        <taxon>Scarabaeidae</taxon>
        <taxon>Melolonthinae</taxon>
        <taxon>Holotrichia</taxon>
    </lineage>
</organism>
<comment type="caution">
    <text evidence="1">The sequence shown here is derived from an EMBL/GenBank/DDBJ whole genome shotgun (WGS) entry which is preliminary data.</text>
</comment>
<evidence type="ECO:0000313" key="2">
    <source>
        <dbReference type="Proteomes" id="UP001056778"/>
    </source>
</evidence>
<accession>A0ACB9TSB6</accession>
<dbReference type="Proteomes" id="UP001056778">
    <property type="component" value="Chromosome 1"/>
</dbReference>